<sequence length="262" mass="30438">MVNQADVYQHFRKSEAPFVAQVLDWIEQAQVEYRPILTAFLDPRQAFILQTLVGEKGDVRYHFNGGYNAAERKRAMIAPDYFEPTDADFEIQLFEIRYPIKFANLSHGKVLGTLVNAGIDRDVFGDIMTDEERWQFFVTKKMAGYVEEQITKIGRVSVHLQEQDYTQLLTPKDAWQFEQTTVSSFRLDTIISTVYNLSRQRAKELIQANKVKLNWQAFDKPDFELALLDIVSVRGFGRIQLQSIDGQTRKEKYRVTLGILRK</sequence>
<evidence type="ECO:0000313" key="6">
    <source>
        <dbReference type="EMBL" id="WDC92331.1"/>
    </source>
</evidence>
<dbReference type="Proteomes" id="UP001215533">
    <property type="component" value="Chromosome"/>
</dbReference>
<dbReference type="KEGG" id="lcv:FBA2_03890"/>
<gene>
    <name evidence="3" type="ORF">CG419_06710</name>
    <name evidence="4" type="ORF">DT351_06655</name>
    <name evidence="5" type="ORF">LTWDN19_05400</name>
    <name evidence="6" type="ORF">PSR33_01930</name>
</gene>
<evidence type="ECO:0000313" key="4">
    <source>
        <dbReference type="EMBL" id="AXN36061.1"/>
    </source>
</evidence>
<dbReference type="Proteomes" id="UP000199749">
    <property type="component" value="Chromosome"/>
</dbReference>
<evidence type="ECO:0000313" key="5">
    <source>
        <dbReference type="EMBL" id="BCX29973.1"/>
    </source>
</evidence>
<dbReference type="EMBL" id="AP024685">
    <property type="protein sequence ID" value="BCX29973.1"/>
    <property type="molecule type" value="Genomic_DNA"/>
</dbReference>
<dbReference type="Proteomes" id="UP000825100">
    <property type="component" value="Chromosome"/>
</dbReference>
<dbReference type="AlphaFoldDB" id="A0A0B2XHR7"/>
<dbReference type="Proteomes" id="UP000257607">
    <property type="component" value="Chromosome"/>
</dbReference>
<dbReference type="EMBL" id="CP031003">
    <property type="protein sequence ID" value="AXN36061.1"/>
    <property type="molecule type" value="Genomic_DNA"/>
</dbReference>
<proteinExistence type="predicted"/>
<protein>
    <submittedName>
        <fullName evidence="3 5">RNA-binding protein</fullName>
    </submittedName>
</protein>
<keyword evidence="9" id="KW-1185">Reference proteome</keyword>
<dbReference type="InterPro" id="IPR036986">
    <property type="entry name" value="S4_RNA-bd_sf"/>
</dbReference>
<dbReference type="GeneID" id="49610108"/>
<dbReference type="Pfam" id="PF01479">
    <property type="entry name" value="S4"/>
    <property type="match status" value="1"/>
</dbReference>
<dbReference type="CDD" id="cd00165">
    <property type="entry name" value="S4"/>
    <property type="match status" value="1"/>
</dbReference>
<dbReference type="SUPFAM" id="SSF55174">
    <property type="entry name" value="Alpha-L RNA-binding motif"/>
    <property type="match status" value="1"/>
</dbReference>
<dbReference type="InterPro" id="IPR012677">
    <property type="entry name" value="Nucleotide-bd_a/b_plait_sf"/>
</dbReference>
<feature type="domain" description="RNA-binding S4" evidence="2">
    <location>
        <begin position="185"/>
        <end position="242"/>
    </location>
</feature>
<dbReference type="EMBL" id="CP022474">
    <property type="protein sequence ID" value="ASN60351.1"/>
    <property type="molecule type" value="Genomic_DNA"/>
</dbReference>
<name>A0A0B2XHR7_LATCU</name>
<dbReference type="InterPro" id="IPR048443">
    <property type="entry name" value="RqcP2_N"/>
</dbReference>
<organism evidence="3 7">
    <name type="scientific">Latilactobacillus curvatus</name>
    <name type="common">Lactobacillus curvatus</name>
    <dbReference type="NCBI Taxonomy" id="28038"/>
    <lineage>
        <taxon>Bacteria</taxon>
        <taxon>Bacillati</taxon>
        <taxon>Bacillota</taxon>
        <taxon>Bacilli</taxon>
        <taxon>Lactobacillales</taxon>
        <taxon>Lactobacillaceae</taxon>
        <taxon>Latilactobacillus</taxon>
    </lineage>
</organism>
<reference evidence="3 7" key="1">
    <citation type="submission" date="2017-07" db="EMBL/GenBank/DDBJ databases">
        <title>Lactobacillus curvatus MRS6 whole genome.</title>
        <authorList>
            <person name="Jans C."/>
            <person name="Lagler S."/>
            <person name="Lacroix C."/>
            <person name="Meile L."/>
            <person name="Stevens M.J.A."/>
        </authorList>
    </citation>
    <scope>NUCLEOTIDE SEQUENCE [LARGE SCALE GENOMIC DNA]</scope>
    <source>
        <strain evidence="3 7">MRS6</strain>
    </source>
</reference>
<dbReference type="OrthoDB" id="9812787at2"/>
<reference evidence="4 8" key="2">
    <citation type="submission" date="2018-07" db="EMBL/GenBank/DDBJ databases">
        <title>Lactobacillus curvatus genome sequence.</title>
        <authorList>
            <person name="Prechtl R."/>
        </authorList>
    </citation>
    <scope>NUCLEOTIDE SEQUENCE [LARGE SCALE GENOMIC DNA]</scope>
    <source>
        <strain evidence="4 8">TMW 1.1928</strain>
    </source>
</reference>
<dbReference type="Pfam" id="PF21278">
    <property type="entry name" value="YlmH_1st"/>
    <property type="match status" value="1"/>
</dbReference>
<evidence type="ECO:0000313" key="8">
    <source>
        <dbReference type="Proteomes" id="UP000257607"/>
    </source>
</evidence>
<dbReference type="InterPro" id="IPR002942">
    <property type="entry name" value="S4_RNA-bd"/>
</dbReference>
<dbReference type="Gene3D" id="3.10.290.10">
    <property type="entry name" value="RNA-binding S4 domain"/>
    <property type="match status" value="1"/>
</dbReference>
<dbReference type="Gene3D" id="3.30.1370.160">
    <property type="match status" value="1"/>
</dbReference>
<accession>A0A0B2XHR7</accession>
<dbReference type="PANTHER" id="PTHR13633:SF3">
    <property type="entry name" value="MITOCHONDRIAL TRANSCRIPTION RESCUE FACTOR 1"/>
    <property type="match status" value="1"/>
</dbReference>
<dbReference type="EMBL" id="CP117683">
    <property type="protein sequence ID" value="WDC92331.1"/>
    <property type="molecule type" value="Genomic_DNA"/>
</dbReference>
<dbReference type="InterPro" id="IPR040591">
    <property type="entry name" value="RqcP2_RBD"/>
</dbReference>
<reference evidence="5 9" key="3">
    <citation type="submission" date="2021-05" db="EMBL/GenBank/DDBJ databases">
        <title>Complete Genome Sequence of Latilactobacillus sp. Strain WDN19, a High D-Aspartate-producing Lactic Acid Bacterium Isolated from a Japanese Pickle.</title>
        <authorList>
            <person name="Kajitani K."/>
            <person name="Takahashi S."/>
        </authorList>
    </citation>
    <scope>NUCLEOTIDE SEQUENCE [LARGE SCALE GENOMIC DNA]</scope>
    <source>
        <strain evidence="5 9">WDN19</strain>
    </source>
</reference>
<keyword evidence="1" id="KW-0694">RNA-binding</keyword>
<evidence type="ECO:0000256" key="1">
    <source>
        <dbReference type="PROSITE-ProRule" id="PRU00182"/>
    </source>
</evidence>
<dbReference type="SMART" id="SM00363">
    <property type="entry name" value="S4"/>
    <property type="match status" value="1"/>
</dbReference>
<dbReference type="Pfam" id="PF17774">
    <property type="entry name" value="YlmH_RBD"/>
    <property type="match status" value="1"/>
</dbReference>
<evidence type="ECO:0000259" key="2">
    <source>
        <dbReference type="SMART" id="SM00363"/>
    </source>
</evidence>
<evidence type="ECO:0000313" key="9">
    <source>
        <dbReference type="Proteomes" id="UP000825100"/>
    </source>
</evidence>
<dbReference type="RefSeq" id="WP_004270696.1">
    <property type="nucleotide sequence ID" value="NZ_AP024685.1"/>
</dbReference>
<dbReference type="PANTHER" id="PTHR13633">
    <property type="entry name" value="MITOCHONDRIAL TRANSCRIPTION RESCUE FACTOR 1"/>
    <property type="match status" value="1"/>
</dbReference>
<reference evidence="6" key="4">
    <citation type="submission" date="2023-02" db="EMBL/GenBank/DDBJ databases">
        <title>Complete genome sequence of Lactobacillus curvatus CACC879 isolated from Pig feces.</title>
        <authorList>
            <person name="Park S."/>
            <person name="Park M.A."/>
            <person name="Kim D.-H."/>
            <person name="Kim Y."/>
        </authorList>
    </citation>
    <scope>NUCLEOTIDE SEQUENCE</scope>
    <source>
        <strain evidence="6">CACC879</strain>
    </source>
</reference>
<dbReference type="STRING" id="28038.BCY75_08590"/>
<dbReference type="Gene3D" id="3.30.70.330">
    <property type="match status" value="1"/>
</dbReference>
<evidence type="ECO:0000313" key="7">
    <source>
        <dbReference type="Proteomes" id="UP000199749"/>
    </source>
</evidence>
<dbReference type="GO" id="GO:0003723">
    <property type="term" value="F:RNA binding"/>
    <property type="evidence" value="ECO:0007669"/>
    <property type="project" value="UniProtKB-KW"/>
</dbReference>
<dbReference type="PROSITE" id="PS50889">
    <property type="entry name" value="S4"/>
    <property type="match status" value="1"/>
</dbReference>
<evidence type="ECO:0000313" key="3">
    <source>
        <dbReference type="EMBL" id="ASN60351.1"/>
    </source>
</evidence>